<dbReference type="Pfam" id="PF02801">
    <property type="entry name" value="Ketoacyl-synt_C"/>
    <property type="match status" value="1"/>
</dbReference>
<feature type="region of interest" description="Disordered" evidence="9">
    <location>
        <begin position="467"/>
        <end position="533"/>
    </location>
</feature>
<comment type="caution">
    <text evidence="13">The sequence shown here is derived from an EMBL/GenBank/DDBJ whole genome shotgun (WGS) entry which is preliminary data.</text>
</comment>
<reference evidence="13 14" key="1">
    <citation type="submission" date="2024-02" db="EMBL/GenBank/DDBJ databases">
        <title>De novo assembly and annotation of 12 fungi associated with fruit tree decline syndrome in Ontario, Canada.</title>
        <authorList>
            <person name="Sulman M."/>
            <person name="Ellouze W."/>
            <person name="Ilyukhin E."/>
        </authorList>
    </citation>
    <scope>NUCLEOTIDE SEQUENCE [LARGE SCALE GENOMIC DNA]</scope>
    <source>
        <strain evidence="13 14">M1-105</strain>
    </source>
</reference>
<dbReference type="SMART" id="SM00823">
    <property type="entry name" value="PKS_PP"/>
    <property type="match status" value="1"/>
</dbReference>
<accession>A0ABR3SL24</accession>
<dbReference type="CDD" id="cd05195">
    <property type="entry name" value="enoyl_red"/>
    <property type="match status" value="1"/>
</dbReference>
<dbReference type="SUPFAM" id="SSF47336">
    <property type="entry name" value="ACP-like"/>
    <property type="match status" value="1"/>
</dbReference>
<dbReference type="SUPFAM" id="SSF53901">
    <property type="entry name" value="Thiolase-like"/>
    <property type="match status" value="1"/>
</dbReference>
<dbReference type="InterPro" id="IPR056501">
    <property type="entry name" value="NAD-bd_HRPKS_sdrA"/>
</dbReference>
<dbReference type="Pfam" id="PF14765">
    <property type="entry name" value="PS-DH"/>
    <property type="match status" value="1"/>
</dbReference>
<sequence length="2625" mass="284803">MPSATTPDQGPRHVGADPACPPLANGSHGDAKAPIAIIGMSCRLPGEATSPEKLWKLCAEGRSAWSEIPGDRFNKEAFYHPCSDKRTTANVTGGHFLKDDIGLFDANFFNLTPDVAATMDPQCRMQLESVYEALESAGITLEKVAGSETAVFAGAFFKDYMDSLMRDPDTFPRYVMTGNGATMMSNRISHFYDLRGPSMTVDTGCSTGLVALHQACQSLRTGDAKMAIVGGANVMINPDIFILMSSLGFLSPDGKSYAFDSRASGYGRGEGVGTIILKPLQDALRDGDPIRAVVRQTALNQDGKTQTITSPSQAAQEDLIRRCYKSAGLDPADTDYVEAHGTGTQAGDPVEAGALHAIMGKGRPVDRPLYIGSVKTNVGHTETASGFASIIKVVLALEKGHIPPSINFEKGSEKIPFEAWNLKVPRHLQPWPADVTRRASINNFGYGGANAHVIMEAWEPHAGKLTNGSNGVTNGPNGATNGSNGVNNGSNGVTNGSHGATLLENGSDTKSNGNTTNGHLQNGAGKKVSSTNGLNGLAETPVLKVPYEDGFSSDVSTNGFALPNGLENGQDPGSRVFLLTAKDETVARTMVENLKQFVAESSLEDGQLLDRLAYTLSERRSRFLWATATASRTREELLASLDATKLVPTRSTAQPRLGFVFTGQGAQWYAMGRELIGVYPVFTDTLYEADQYLRQFGCPWSLIDELTKDEKESRINDVVVSPPLCIAVQIALARLLASWGIKPTAITSHSSGEVAAAYAAGVLSLQEAMAIVYARGEYLDALQTRAYHRGAMMAVGLGREEAESYVSKLTSGKVVVACVNSPSSVTISGDQAAIAELEQKLTEEKVFARALKVPVAYHSHHMNTVADDYLKALRKNLRKERTFEDVVYTSPVTGDRIVDASEMGPEHWVRNMLQPVEFVDALRKICLDPSAGGRQVDMLVEIGPHGALAGPIRQCLQLPELSDLGVGYGSCLSRGKNAVDTMHALAVSLVAKGYPVDLSAVNFPRGSAQLGVIPELPTYPWNHRTRHWWESRINRDHRQRKEPAHELLGSTILGLSPSSPAWRHIIRASDLPWVRDHRLQSDIVYPGAGLVVMAIEAMRQVSHGAVRGFSLRDVDIMAALVIPDTPDGVEVQLHLHESDGRTLGLEGYRPFSICSTDGEGAWTEHCRGLISAVPSDREHQKTVVAPGDYTVEAKPDDIFDFFQSVGIYHGPAFRNLKQIMSAPGRSATTFAVADTTASMPGNFQREHLLHPTTLDSVFQAAYSALPSGQRCAMVPRSIKKMFVSADIRSEAAELFVAHSRIGKMDRRGFHAHVAVQSEGGADSSAVLEIEDLFCQALDGTVAQAEQHSGCLTVQWEEELSLTSARGLMEKLKASPDPSEVALVQEMKQACFYFFHDTVGSLTESDVGGLLWYHKIFFEWMKLQISQQPQAAKWLEVPEAEKENLFGKVSSSSVDGEMVCRIGCNLAPILRQQIAPLELMLQDHLLYRYYKSALRVDRCYAQVHHLVKLFAHKNPRAKVLEIGAGTGGCTQSVLEALGGGDTGTPQRFSRYDFTDISSGFFEQARTRFGAWGTEAIQYQKLDVESDPADQGFEKGSYDLIVACQVLHATKNMDRTMRHVRSLLRPGGKLIMVETTHDIHDIQLIFGVLPGWWLSEEPERKHSPSLTVDLWSKVLQRTGFSGLDVQVKDCEDDENYVMNTLMTTALPDSPKAEYPDTVITFSQENPPPQAWLQKLQETITTATSTEPAIDSLDVARPDGKICVFVDNPDASVLVQPSEEVFAQVKQLAIGAKGLLWVSRGGAVDCENPMSALHTGFLRTLRCEDSSKRYISLDLEHGQHTRFDQEASAVAAVLREAFDYSRDASTIDFEYAARGDSILIPRVHQDQTETEALHHADADATELQPFGQPGRELRLGVAAPGMLDSLVFSDDPDADAPLPGGFVEIEPRAFGVNFRDVMVAMGQLEHTVMGFECSGVVSRLGPDVPGGLAVGDRVCALLRGHWASRARVHWTSVARMPGAMTFEVGASLPVVFVTAYHAINTLARLQKNEKVLIHSAAGGVGQAAIMLAKLVGAEVFATVGSSQKRDFIEREYGIPQDHIFSSRDASFSQAIMEMTNGAGVDVVLNSLAGQLLHETWSCIAPFGRFVEIGKRDFEQNNNLQMSPFTRATSFFAVDLIMLGELKGDVVARALTAVMDMFREGSVRPIAPITTYPISELETAFRTMQAGKHLGKLVVVPHDNDLVKARKRTLRLSPEAAYAVVGGTGGLGRSIIRRLAERGAKNVLVLSRHAESHSNAPFLDEMRSKGVNILARNLDICNPSSLAEAIEQASNVLPPVKGVIQGAMVLQDSIVEHMSHQDFVTAVRPKVQGTWNLHRQFASSKLDFFVMLSSLTGVAGNSSQANYAAGGTFQDALARHLASNGLAGVSLDLGMVSSVGYVAETEGVAERLRRQGYSLVQQEDVLALIENAILNPVRQSRSSQVLIGFSADDGGDHASPWKLDPRFKGLSQLATAGNRAREGANGDSLNLADTIGDEKASWDDVVEAVCNAIVVKLSRMFALPPEEVDKSASMAHYGVDSLVAVELRNWFSSVAQSEISIFDIIQSKSLVTLATTACLKSRLVGNHLKTNGQ</sequence>
<evidence type="ECO:0000259" key="11">
    <source>
        <dbReference type="PROSITE" id="PS52004"/>
    </source>
</evidence>
<dbReference type="InterPro" id="IPR049551">
    <property type="entry name" value="PKS_DH_C"/>
</dbReference>
<dbReference type="Pfam" id="PF08242">
    <property type="entry name" value="Methyltransf_12"/>
    <property type="match status" value="1"/>
</dbReference>
<keyword evidence="1" id="KW-0596">Phosphopantetheine</keyword>
<feature type="domain" description="Carrier" evidence="10">
    <location>
        <begin position="2536"/>
        <end position="2613"/>
    </location>
</feature>
<dbReference type="InterPro" id="IPR006162">
    <property type="entry name" value="Ppantetheine_attach_site"/>
</dbReference>
<feature type="domain" description="Ketosynthase family 3 (KS3)" evidence="11">
    <location>
        <begin position="32"/>
        <end position="457"/>
    </location>
</feature>
<dbReference type="InterPro" id="IPR036736">
    <property type="entry name" value="ACP-like_sf"/>
</dbReference>
<feature type="active site" description="Proton donor; for dehydratase activity" evidence="8">
    <location>
        <position position="1255"/>
    </location>
</feature>
<evidence type="ECO:0000256" key="5">
    <source>
        <dbReference type="ARBA" id="ARBA00023002"/>
    </source>
</evidence>
<dbReference type="InterPro" id="IPR050091">
    <property type="entry name" value="PKS_NRPS_Biosynth_Enz"/>
</dbReference>
<dbReference type="PROSITE" id="PS52004">
    <property type="entry name" value="KS3_2"/>
    <property type="match status" value="1"/>
</dbReference>
<keyword evidence="6" id="KW-0511">Multifunctional enzyme</keyword>
<dbReference type="Proteomes" id="UP001521116">
    <property type="component" value="Unassembled WGS sequence"/>
</dbReference>
<dbReference type="Pfam" id="PF08659">
    <property type="entry name" value="KR"/>
    <property type="match status" value="1"/>
</dbReference>
<feature type="compositionally biased region" description="Low complexity" evidence="9">
    <location>
        <begin position="477"/>
        <end position="499"/>
    </location>
</feature>
<dbReference type="InterPro" id="IPR016036">
    <property type="entry name" value="Malonyl_transacylase_ACP-bd"/>
</dbReference>
<dbReference type="InterPro" id="IPR013154">
    <property type="entry name" value="ADH-like_N"/>
</dbReference>
<feature type="active site" description="Proton acceptor; for dehydratase activity" evidence="8">
    <location>
        <position position="1077"/>
    </location>
</feature>
<dbReference type="Gene3D" id="3.30.70.3290">
    <property type="match status" value="1"/>
</dbReference>
<dbReference type="Pfam" id="PF00109">
    <property type="entry name" value="ketoacyl-synt"/>
    <property type="match status" value="1"/>
</dbReference>
<dbReference type="InterPro" id="IPR009081">
    <property type="entry name" value="PP-bd_ACP"/>
</dbReference>
<dbReference type="SMART" id="SM00822">
    <property type="entry name" value="PKS_KR"/>
    <property type="match status" value="1"/>
</dbReference>
<dbReference type="Gene3D" id="3.40.50.720">
    <property type="entry name" value="NAD(P)-binding Rossmann-like Domain"/>
    <property type="match status" value="1"/>
</dbReference>
<dbReference type="PROSITE" id="PS52019">
    <property type="entry name" value="PKS_MFAS_DH"/>
    <property type="match status" value="1"/>
</dbReference>
<dbReference type="SUPFAM" id="SSF51735">
    <property type="entry name" value="NAD(P)-binding Rossmann-fold domains"/>
    <property type="match status" value="2"/>
</dbReference>
<evidence type="ECO:0000256" key="9">
    <source>
        <dbReference type="SAM" id="MobiDB-lite"/>
    </source>
</evidence>
<evidence type="ECO:0000259" key="12">
    <source>
        <dbReference type="PROSITE" id="PS52019"/>
    </source>
</evidence>
<keyword evidence="7" id="KW-0012">Acyltransferase</keyword>
<dbReference type="InterPro" id="IPR014031">
    <property type="entry name" value="Ketoacyl_synth_C"/>
</dbReference>
<dbReference type="Gene3D" id="3.10.129.110">
    <property type="entry name" value="Polyketide synthase dehydratase"/>
    <property type="match status" value="1"/>
</dbReference>
<dbReference type="Gene3D" id="3.90.180.10">
    <property type="entry name" value="Medium-chain alcohol dehydrogenases, catalytic domain"/>
    <property type="match status" value="1"/>
</dbReference>
<dbReference type="InterPro" id="IPR020843">
    <property type="entry name" value="ER"/>
</dbReference>
<dbReference type="InterPro" id="IPR014043">
    <property type="entry name" value="Acyl_transferase_dom"/>
</dbReference>
<evidence type="ECO:0000256" key="7">
    <source>
        <dbReference type="ARBA" id="ARBA00023315"/>
    </source>
</evidence>
<dbReference type="Pfam" id="PF21089">
    <property type="entry name" value="PKS_DH_N"/>
    <property type="match status" value="1"/>
</dbReference>
<dbReference type="SMART" id="SM00827">
    <property type="entry name" value="PKS_AT"/>
    <property type="match status" value="1"/>
</dbReference>
<evidence type="ECO:0000256" key="3">
    <source>
        <dbReference type="ARBA" id="ARBA00022679"/>
    </source>
</evidence>
<dbReference type="Gene3D" id="1.10.1200.10">
    <property type="entry name" value="ACP-like"/>
    <property type="match status" value="1"/>
</dbReference>
<dbReference type="InterPro" id="IPR011032">
    <property type="entry name" value="GroES-like_sf"/>
</dbReference>
<dbReference type="Gene3D" id="3.40.50.150">
    <property type="entry name" value="Vaccinia Virus protein VP39"/>
    <property type="match status" value="1"/>
</dbReference>
<dbReference type="PANTHER" id="PTHR43775">
    <property type="entry name" value="FATTY ACID SYNTHASE"/>
    <property type="match status" value="1"/>
</dbReference>
<dbReference type="InterPro" id="IPR014030">
    <property type="entry name" value="Ketoacyl_synth_N"/>
</dbReference>
<proteinExistence type="predicted"/>
<dbReference type="SUPFAM" id="SSF55048">
    <property type="entry name" value="Probable ACP-binding domain of malonyl-CoA ACP transacylase"/>
    <property type="match status" value="1"/>
</dbReference>
<dbReference type="SMART" id="SM00829">
    <property type="entry name" value="PKS_ER"/>
    <property type="match status" value="1"/>
</dbReference>
<dbReference type="InterPro" id="IPR036291">
    <property type="entry name" value="NAD(P)-bd_dom_sf"/>
</dbReference>
<feature type="region of interest" description="N-terminal hotdog fold" evidence="8">
    <location>
        <begin position="1045"/>
        <end position="1177"/>
    </location>
</feature>
<dbReference type="Pfam" id="PF08240">
    <property type="entry name" value="ADH_N"/>
    <property type="match status" value="1"/>
</dbReference>
<evidence type="ECO:0000256" key="4">
    <source>
        <dbReference type="ARBA" id="ARBA00022857"/>
    </source>
</evidence>
<keyword evidence="3" id="KW-0808">Transferase</keyword>
<dbReference type="InterPro" id="IPR049900">
    <property type="entry name" value="PKS_mFAS_DH"/>
</dbReference>
<feature type="compositionally biased region" description="Polar residues" evidence="9">
    <location>
        <begin position="467"/>
        <end position="476"/>
    </location>
</feature>
<dbReference type="Pfam" id="PF00698">
    <property type="entry name" value="Acyl_transf_1"/>
    <property type="match status" value="1"/>
</dbReference>
<dbReference type="PANTHER" id="PTHR43775:SF29">
    <property type="entry name" value="ASPERFURANONE POLYKETIDE SYNTHASE AFOG-RELATED"/>
    <property type="match status" value="1"/>
</dbReference>
<dbReference type="InterPro" id="IPR018201">
    <property type="entry name" value="Ketoacyl_synth_AS"/>
</dbReference>
<dbReference type="PROSITE" id="PS50075">
    <property type="entry name" value="CARRIER"/>
    <property type="match status" value="1"/>
</dbReference>
<dbReference type="CDD" id="cd02440">
    <property type="entry name" value="AdoMet_MTases"/>
    <property type="match status" value="1"/>
</dbReference>
<dbReference type="Gene3D" id="3.40.366.10">
    <property type="entry name" value="Malonyl-Coenzyme A Acyl Carrier Protein, domain 2"/>
    <property type="match status" value="1"/>
</dbReference>
<dbReference type="InterPro" id="IPR016039">
    <property type="entry name" value="Thiolase-like"/>
</dbReference>
<evidence type="ECO:0000313" key="14">
    <source>
        <dbReference type="Proteomes" id="UP001521116"/>
    </source>
</evidence>
<keyword evidence="14" id="KW-1185">Reference proteome</keyword>
<evidence type="ECO:0000256" key="6">
    <source>
        <dbReference type="ARBA" id="ARBA00023268"/>
    </source>
</evidence>
<name>A0ABR3SL24_9PEZI</name>
<protein>
    <submittedName>
        <fullName evidence="13">Type I Iterative PKS</fullName>
    </submittedName>
</protein>
<dbReference type="SMART" id="SM00826">
    <property type="entry name" value="PKS_DH"/>
    <property type="match status" value="1"/>
</dbReference>
<keyword evidence="5" id="KW-0560">Oxidoreductase</keyword>
<dbReference type="SUPFAM" id="SSF52151">
    <property type="entry name" value="FabD/lysophospholipase-like"/>
    <property type="match status" value="1"/>
</dbReference>
<feature type="domain" description="PKS/mFAS DH" evidence="12">
    <location>
        <begin position="1045"/>
        <end position="1343"/>
    </location>
</feature>
<dbReference type="PROSITE" id="PS00606">
    <property type="entry name" value="KS3_1"/>
    <property type="match status" value="1"/>
</dbReference>
<dbReference type="InterPro" id="IPR013968">
    <property type="entry name" value="PKS_KR"/>
</dbReference>
<dbReference type="InterPro" id="IPR016035">
    <property type="entry name" value="Acyl_Trfase/lysoPLipase"/>
</dbReference>
<dbReference type="InterPro" id="IPR057326">
    <property type="entry name" value="KR_dom"/>
</dbReference>
<dbReference type="EMBL" id="JAJVDC020000114">
    <property type="protein sequence ID" value="KAL1623909.1"/>
    <property type="molecule type" value="Genomic_DNA"/>
</dbReference>
<dbReference type="InterPro" id="IPR029063">
    <property type="entry name" value="SAM-dependent_MTases_sf"/>
</dbReference>
<evidence type="ECO:0000256" key="2">
    <source>
        <dbReference type="ARBA" id="ARBA00022553"/>
    </source>
</evidence>
<dbReference type="Gene3D" id="3.40.47.10">
    <property type="match status" value="1"/>
</dbReference>
<evidence type="ECO:0000259" key="10">
    <source>
        <dbReference type="PROSITE" id="PS50075"/>
    </source>
</evidence>
<feature type="region of interest" description="C-terminal hotdog fold" evidence="8">
    <location>
        <begin position="1190"/>
        <end position="1343"/>
    </location>
</feature>
<dbReference type="SUPFAM" id="SSF53335">
    <property type="entry name" value="S-adenosyl-L-methionine-dependent methyltransferases"/>
    <property type="match status" value="1"/>
</dbReference>
<feature type="region of interest" description="Disordered" evidence="9">
    <location>
        <begin position="1"/>
        <end position="26"/>
    </location>
</feature>
<dbReference type="InterPro" id="IPR032821">
    <property type="entry name" value="PKS_assoc"/>
</dbReference>
<dbReference type="InterPro" id="IPR013217">
    <property type="entry name" value="Methyltransf_12"/>
</dbReference>
<evidence type="ECO:0000256" key="8">
    <source>
        <dbReference type="PROSITE-ProRule" id="PRU01363"/>
    </source>
</evidence>
<dbReference type="Pfam" id="PF23297">
    <property type="entry name" value="ACP_SdgA_C"/>
    <property type="match status" value="1"/>
</dbReference>
<dbReference type="InterPro" id="IPR042104">
    <property type="entry name" value="PKS_dehydratase_sf"/>
</dbReference>
<dbReference type="InterPro" id="IPR020806">
    <property type="entry name" value="PKS_PP-bd"/>
</dbReference>
<feature type="compositionally biased region" description="Polar residues" evidence="9">
    <location>
        <begin position="504"/>
        <end position="520"/>
    </location>
</feature>
<dbReference type="InterPro" id="IPR049552">
    <property type="entry name" value="PKS_DH_N"/>
</dbReference>
<gene>
    <name evidence="13" type="ORF">SLS56_008104</name>
</gene>
<evidence type="ECO:0000313" key="13">
    <source>
        <dbReference type="EMBL" id="KAL1623909.1"/>
    </source>
</evidence>
<dbReference type="InterPro" id="IPR020807">
    <property type="entry name" value="PKS_DH"/>
</dbReference>
<organism evidence="13 14">
    <name type="scientific">Neofusicoccum ribis</name>
    <dbReference type="NCBI Taxonomy" id="45134"/>
    <lineage>
        <taxon>Eukaryota</taxon>
        <taxon>Fungi</taxon>
        <taxon>Dikarya</taxon>
        <taxon>Ascomycota</taxon>
        <taxon>Pezizomycotina</taxon>
        <taxon>Dothideomycetes</taxon>
        <taxon>Dothideomycetes incertae sedis</taxon>
        <taxon>Botryosphaeriales</taxon>
        <taxon>Botryosphaeriaceae</taxon>
        <taxon>Neofusicoccum</taxon>
    </lineage>
</organism>
<keyword evidence="4" id="KW-0521">NADP</keyword>
<dbReference type="Pfam" id="PF23114">
    <property type="entry name" value="NAD-bd_HRPKS_sdrA"/>
    <property type="match status" value="1"/>
</dbReference>
<dbReference type="InterPro" id="IPR001227">
    <property type="entry name" value="Ac_transferase_dom_sf"/>
</dbReference>
<dbReference type="Pfam" id="PF13602">
    <property type="entry name" value="ADH_zinc_N_2"/>
    <property type="match status" value="1"/>
</dbReference>
<dbReference type="PROSITE" id="PS00012">
    <property type="entry name" value="PHOSPHOPANTETHEINE"/>
    <property type="match status" value="1"/>
</dbReference>
<dbReference type="InterPro" id="IPR020841">
    <property type="entry name" value="PKS_Beta-ketoAc_synthase_dom"/>
</dbReference>
<keyword evidence="2" id="KW-0597">Phosphoprotein</keyword>
<dbReference type="SMART" id="SM00825">
    <property type="entry name" value="PKS_KS"/>
    <property type="match status" value="1"/>
</dbReference>
<dbReference type="CDD" id="cd00833">
    <property type="entry name" value="PKS"/>
    <property type="match status" value="1"/>
</dbReference>
<dbReference type="Pfam" id="PF16197">
    <property type="entry name" value="KAsynt_C_assoc"/>
    <property type="match status" value="1"/>
</dbReference>
<evidence type="ECO:0000256" key="1">
    <source>
        <dbReference type="ARBA" id="ARBA00022450"/>
    </source>
</evidence>
<dbReference type="SUPFAM" id="SSF50129">
    <property type="entry name" value="GroES-like"/>
    <property type="match status" value="1"/>
</dbReference>